<evidence type="ECO:0000313" key="2">
    <source>
        <dbReference type="EMBL" id="HJC85000.1"/>
    </source>
</evidence>
<feature type="transmembrane region" description="Helical" evidence="1">
    <location>
        <begin position="21"/>
        <end position="39"/>
    </location>
</feature>
<feature type="transmembrane region" description="Helical" evidence="1">
    <location>
        <begin position="84"/>
        <end position="101"/>
    </location>
</feature>
<name>A0A9D2QEC0_9CORY</name>
<evidence type="ECO:0000313" key="3">
    <source>
        <dbReference type="Proteomes" id="UP000823858"/>
    </source>
</evidence>
<comment type="caution">
    <text evidence="2">The sequence shown here is derived from an EMBL/GenBank/DDBJ whole genome shotgun (WGS) entry which is preliminary data.</text>
</comment>
<sequence length="135" mass="14275">MNGDDGRALVLPPSVRWAGRLGLAEGLVGFGTGVAMIVRDLQGVDTPGLNGVATGIWFLFFGGVVALAGWFLSQGRRWGRGPVAMLQLFLVLVSVFMFSSGNIQAGIPTALVGIVGLGLLFNHDAVDWSAQRHLR</sequence>
<evidence type="ECO:0008006" key="4">
    <source>
        <dbReference type="Google" id="ProtNLM"/>
    </source>
</evidence>
<keyword evidence="1" id="KW-0812">Transmembrane</keyword>
<dbReference type="Proteomes" id="UP000823858">
    <property type="component" value="Unassembled WGS sequence"/>
</dbReference>
<reference evidence="2" key="2">
    <citation type="submission" date="2021-04" db="EMBL/GenBank/DDBJ databases">
        <authorList>
            <person name="Gilroy R."/>
        </authorList>
    </citation>
    <scope>NUCLEOTIDE SEQUENCE</scope>
    <source>
        <strain evidence="2">ChiHjej13B12-4958</strain>
    </source>
</reference>
<keyword evidence="1" id="KW-0472">Membrane</keyword>
<dbReference type="EMBL" id="DWVP01000014">
    <property type="protein sequence ID" value="HJC85000.1"/>
    <property type="molecule type" value="Genomic_DNA"/>
</dbReference>
<feature type="transmembrane region" description="Helical" evidence="1">
    <location>
        <begin position="51"/>
        <end position="72"/>
    </location>
</feature>
<dbReference type="AlphaFoldDB" id="A0A9D2QEC0"/>
<protein>
    <recommendedName>
        <fullName evidence="4">Integral membrane protein</fullName>
    </recommendedName>
</protein>
<proteinExistence type="predicted"/>
<feature type="transmembrane region" description="Helical" evidence="1">
    <location>
        <begin position="107"/>
        <end position="126"/>
    </location>
</feature>
<keyword evidence="1" id="KW-1133">Transmembrane helix</keyword>
<accession>A0A9D2QEC0</accession>
<organism evidence="2 3">
    <name type="scientific">Candidatus Corynebacterium faecigallinarum</name>
    <dbReference type="NCBI Taxonomy" id="2838528"/>
    <lineage>
        <taxon>Bacteria</taxon>
        <taxon>Bacillati</taxon>
        <taxon>Actinomycetota</taxon>
        <taxon>Actinomycetes</taxon>
        <taxon>Mycobacteriales</taxon>
        <taxon>Corynebacteriaceae</taxon>
        <taxon>Corynebacterium</taxon>
    </lineage>
</organism>
<evidence type="ECO:0000256" key="1">
    <source>
        <dbReference type="SAM" id="Phobius"/>
    </source>
</evidence>
<gene>
    <name evidence="2" type="ORF">H9751_05565</name>
</gene>
<reference evidence="2" key="1">
    <citation type="journal article" date="2021" name="PeerJ">
        <title>Extensive microbial diversity within the chicken gut microbiome revealed by metagenomics and culture.</title>
        <authorList>
            <person name="Gilroy R."/>
            <person name="Ravi A."/>
            <person name="Getino M."/>
            <person name="Pursley I."/>
            <person name="Horton D.L."/>
            <person name="Alikhan N.F."/>
            <person name="Baker D."/>
            <person name="Gharbi K."/>
            <person name="Hall N."/>
            <person name="Watson M."/>
            <person name="Adriaenssens E.M."/>
            <person name="Foster-Nyarko E."/>
            <person name="Jarju S."/>
            <person name="Secka A."/>
            <person name="Antonio M."/>
            <person name="Oren A."/>
            <person name="Chaudhuri R.R."/>
            <person name="La Ragione R."/>
            <person name="Hildebrand F."/>
            <person name="Pallen M.J."/>
        </authorList>
    </citation>
    <scope>NUCLEOTIDE SEQUENCE</scope>
    <source>
        <strain evidence="2">ChiHjej13B12-4958</strain>
    </source>
</reference>